<keyword evidence="4" id="KW-1185">Reference proteome</keyword>
<reference evidence="4 5" key="1">
    <citation type="submission" date="2015-05" db="EMBL/GenBank/DDBJ databases">
        <authorList>
            <person name="Fogelqvist Johan"/>
        </authorList>
    </citation>
    <scope>NUCLEOTIDE SEQUENCE [LARGE SCALE GENOMIC DNA]</scope>
    <source>
        <strain evidence="1">VL1</strain>
        <strain evidence="2">VL2</strain>
    </source>
</reference>
<evidence type="ECO:0000313" key="4">
    <source>
        <dbReference type="Proteomes" id="UP000044602"/>
    </source>
</evidence>
<dbReference type="EMBL" id="JAEMWZ010000431">
    <property type="protein sequence ID" value="KAG7118082.1"/>
    <property type="molecule type" value="Genomic_DNA"/>
</dbReference>
<dbReference type="Proteomes" id="UP000045706">
    <property type="component" value="Unassembled WGS sequence"/>
</dbReference>
<evidence type="ECO:0000313" key="1">
    <source>
        <dbReference type="EMBL" id="CRJ96057.1"/>
    </source>
</evidence>
<dbReference type="EMBL" id="CVQI01009113">
    <property type="protein sequence ID" value="CRK18619.1"/>
    <property type="molecule type" value="Genomic_DNA"/>
</dbReference>
<organism evidence="1 4">
    <name type="scientific">Verticillium longisporum</name>
    <name type="common">Verticillium dahliae var. longisporum</name>
    <dbReference type="NCBI Taxonomy" id="100787"/>
    <lineage>
        <taxon>Eukaryota</taxon>
        <taxon>Fungi</taxon>
        <taxon>Dikarya</taxon>
        <taxon>Ascomycota</taxon>
        <taxon>Pezizomycotina</taxon>
        <taxon>Sordariomycetes</taxon>
        <taxon>Hypocreomycetidae</taxon>
        <taxon>Glomerellales</taxon>
        <taxon>Plectosphaerellaceae</taxon>
        <taxon>Verticillium</taxon>
    </lineage>
</organism>
<dbReference type="Proteomes" id="UP000689129">
    <property type="component" value="Unassembled WGS sequence"/>
</dbReference>
<evidence type="ECO:0000313" key="3">
    <source>
        <dbReference type="EMBL" id="KAG7118082.1"/>
    </source>
</evidence>
<evidence type="ECO:0000313" key="5">
    <source>
        <dbReference type="Proteomes" id="UP000045706"/>
    </source>
</evidence>
<feature type="non-terminal residue" evidence="1">
    <location>
        <position position="177"/>
    </location>
</feature>
<dbReference type="EMBL" id="CVQH01001113">
    <property type="protein sequence ID" value="CRJ96057.1"/>
    <property type="molecule type" value="Genomic_DNA"/>
</dbReference>
<reference evidence="3" key="2">
    <citation type="journal article" date="2021" name="Mol. Plant Pathol.">
        <title>A 20-kb lineage-specific genomic region tames virulence in pathogenic amphidiploid Verticillium longisporum.</title>
        <authorList>
            <person name="Harting R."/>
            <person name="Starke J."/>
            <person name="Kusch H."/>
            <person name="Poggeler S."/>
            <person name="Maurus I."/>
            <person name="Schluter R."/>
            <person name="Landesfeind M."/>
            <person name="Bulla I."/>
            <person name="Nowrousian M."/>
            <person name="de Jonge R."/>
            <person name="Stahlhut G."/>
            <person name="Hoff K.J."/>
            <person name="Asshauer K.P."/>
            <person name="Thurmer A."/>
            <person name="Stanke M."/>
            <person name="Daniel R."/>
            <person name="Morgenstern B."/>
            <person name="Thomma B.P.H.J."/>
            <person name="Kronstad J.W."/>
            <person name="Braus-Stromeyer S.A."/>
            <person name="Braus G.H."/>
        </authorList>
    </citation>
    <scope>NUCLEOTIDE SEQUENCE</scope>
    <source>
        <strain evidence="3">Vl32</strain>
    </source>
</reference>
<proteinExistence type="predicted"/>
<dbReference type="OrthoDB" id="10286804at2759"/>
<protein>
    <submittedName>
        <fullName evidence="1">Uncharacterized protein</fullName>
    </submittedName>
</protein>
<evidence type="ECO:0000313" key="2">
    <source>
        <dbReference type="EMBL" id="CRK18619.1"/>
    </source>
</evidence>
<dbReference type="Proteomes" id="UP000044602">
    <property type="component" value="Unassembled WGS sequence"/>
</dbReference>
<dbReference type="AlphaFoldDB" id="A0A0G4KH21"/>
<sequence>MTSPTQPTLLISSSPSSSPLVEDIIASALSSGTRVRLTSPLPAHTTSFAEAAACGKLTITPITTPDSYRTALNNVTSIFYPAPVDQNGEPETNEALALLDATMKYGTFVRKVVYAAPSLGSQDEGWNPTRGDGVIDRWVEERSAGAVKVPFGVVCMGFDIDGGGKGLEGAVRRVVEI</sequence>
<name>A0A0G4KH21_VERLO</name>
<gene>
    <name evidence="1" type="ORF">BN1708_002099</name>
    <name evidence="2" type="ORF">BN1723_011647</name>
    <name evidence="3" type="ORF">HYQ45_015583</name>
</gene>
<accession>A0A0G4KH21</accession>